<evidence type="ECO:0000256" key="2">
    <source>
        <dbReference type="ARBA" id="ARBA00022692"/>
    </source>
</evidence>
<feature type="domain" description="Major facilitator superfamily (MFS) profile" evidence="6">
    <location>
        <begin position="59"/>
        <end position="443"/>
    </location>
</feature>
<dbReference type="PANTHER" id="PTHR23514:SF14">
    <property type="entry name" value="MAJOR FACILITATOR SUPERFAMILY (MFS) PROFILE DOMAIN-CONTAINING PROTEIN"/>
    <property type="match status" value="1"/>
</dbReference>
<comment type="subcellular location">
    <subcellularLocation>
        <location evidence="1">Membrane</location>
        <topology evidence="1">Multi-pass membrane protein</topology>
    </subcellularLocation>
</comment>
<feature type="transmembrane region" description="Helical" evidence="5">
    <location>
        <begin position="125"/>
        <end position="142"/>
    </location>
</feature>
<protein>
    <recommendedName>
        <fullName evidence="6">Major facilitator superfamily (MFS) profile domain-containing protein</fullName>
    </recommendedName>
</protein>
<proteinExistence type="predicted"/>
<dbReference type="FunFam" id="1.20.1250.20:FF:000308">
    <property type="entry name" value="MFS efflux transporter"/>
    <property type="match status" value="1"/>
</dbReference>
<gene>
    <name evidence="7" type="ORF">TRUGW13939_11788</name>
</gene>
<evidence type="ECO:0000256" key="4">
    <source>
        <dbReference type="ARBA" id="ARBA00023136"/>
    </source>
</evidence>
<feature type="transmembrane region" description="Helical" evidence="5">
    <location>
        <begin position="391"/>
        <end position="415"/>
    </location>
</feature>
<dbReference type="Pfam" id="PF07690">
    <property type="entry name" value="MFS_1"/>
    <property type="match status" value="1"/>
</dbReference>
<feature type="transmembrane region" description="Helical" evidence="5">
    <location>
        <begin position="93"/>
        <end position="113"/>
    </location>
</feature>
<dbReference type="Gene3D" id="1.20.1250.20">
    <property type="entry name" value="MFS general substrate transporter like domains"/>
    <property type="match status" value="2"/>
</dbReference>
<dbReference type="Proteomes" id="UP000509510">
    <property type="component" value="Chromosome VI"/>
</dbReference>
<evidence type="ECO:0000313" key="8">
    <source>
        <dbReference type="Proteomes" id="UP000509510"/>
    </source>
</evidence>
<reference evidence="8" key="1">
    <citation type="submission" date="2020-06" db="EMBL/GenBank/DDBJ databases">
        <title>A chromosome-scale genome assembly of Talaromyces rugulosus W13939.</title>
        <authorList>
            <person name="Wang B."/>
            <person name="Guo L."/>
            <person name="Ye K."/>
            <person name="Wang L."/>
        </authorList>
    </citation>
    <scope>NUCLEOTIDE SEQUENCE [LARGE SCALE GENOMIC DNA]</scope>
    <source>
        <strain evidence="8">W13939</strain>
    </source>
</reference>
<dbReference type="InterPro" id="IPR051788">
    <property type="entry name" value="MFS_Transporter"/>
</dbReference>
<dbReference type="EMBL" id="CP055903">
    <property type="protein sequence ID" value="QKX64613.1"/>
    <property type="molecule type" value="Genomic_DNA"/>
</dbReference>
<evidence type="ECO:0000256" key="1">
    <source>
        <dbReference type="ARBA" id="ARBA00004141"/>
    </source>
</evidence>
<dbReference type="AlphaFoldDB" id="A0A7H8RIZ4"/>
<dbReference type="InterPro" id="IPR011701">
    <property type="entry name" value="MFS"/>
</dbReference>
<feature type="transmembrane region" description="Helical" evidence="5">
    <location>
        <begin position="179"/>
        <end position="199"/>
    </location>
</feature>
<dbReference type="SUPFAM" id="SSF103473">
    <property type="entry name" value="MFS general substrate transporter"/>
    <property type="match status" value="1"/>
</dbReference>
<feature type="transmembrane region" description="Helical" evidence="5">
    <location>
        <begin position="421"/>
        <end position="439"/>
    </location>
</feature>
<keyword evidence="3 5" id="KW-1133">Transmembrane helix</keyword>
<feature type="transmembrane region" description="Helical" evidence="5">
    <location>
        <begin position="148"/>
        <end position="167"/>
    </location>
</feature>
<dbReference type="FunFam" id="1.20.1250.20:FF:000286">
    <property type="entry name" value="MFS efflux transporter"/>
    <property type="match status" value="1"/>
</dbReference>
<feature type="transmembrane region" description="Helical" evidence="5">
    <location>
        <begin position="211"/>
        <end position="232"/>
    </location>
</feature>
<keyword evidence="8" id="KW-1185">Reference proteome</keyword>
<feature type="transmembrane region" description="Helical" evidence="5">
    <location>
        <begin position="307"/>
        <end position="324"/>
    </location>
</feature>
<name>A0A7H8RIZ4_TALRU</name>
<feature type="transmembrane region" description="Helical" evidence="5">
    <location>
        <begin position="265"/>
        <end position="287"/>
    </location>
</feature>
<dbReference type="PROSITE" id="PS50850">
    <property type="entry name" value="MFS"/>
    <property type="match status" value="1"/>
</dbReference>
<dbReference type="PANTHER" id="PTHR23514">
    <property type="entry name" value="BYPASS OF STOP CODON PROTEIN 6"/>
    <property type="match status" value="1"/>
</dbReference>
<accession>A0A7H8RIZ4</accession>
<feature type="transmembrane region" description="Helical" evidence="5">
    <location>
        <begin position="356"/>
        <end position="379"/>
    </location>
</feature>
<evidence type="ECO:0000256" key="3">
    <source>
        <dbReference type="ARBA" id="ARBA00022989"/>
    </source>
</evidence>
<keyword evidence="2 5" id="KW-0812">Transmembrane</keyword>
<dbReference type="InterPro" id="IPR036259">
    <property type="entry name" value="MFS_trans_sf"/>
</dbReference>
<sequence length="448" mass="47668">MSATSVVELPQRAAFQSDRDHISDVVSSPAASLEDAPPQGVTVATVKQRWNDPPINKYKVAVTFLSFFIVGANDAAYGALIPSLRTHYNLSTSLVSVIFITPFAGYTLATVSVTKIHMTLGQRGIAIIGPLCHLIPFAILSTKPPFPVVVSVYAIIGMGNGLVDAAWSAWVGDMVNANAIMGCLHACYGAGGTASPTIATSMVGAGLGWWSFYYLMVGACVLELVASTIVFWREDGETFRKANARTGSSQGSGGSRTTEAMKNRVVWTLAILLFTYMGVEVAIGGWLVEFMRQERHGENLESGLVSTGFWLGITLGRLVLGFVNDRLGERVALMFYLGLAIVFELLFWLISQFVVSAVMVAFLGFFIGPLFPVAMVVAAKLLPKHLHTAGIGFAAALGGGGGAVLPFIAGLIAQAKGVQSLQPFALSLLVVLAGLWLVLPRKAPEHET</sequence>
<feature type="transmembrane region" description="Helical" evidence="5">
    <location>
        <begin position="58"/>
        <end position="81"/>
    </location>
</feature>
<organism evidence="7 8">
    <name type="scientific">Talaromyces rugulosus</name>
    <name type="common">Penicillium rugulosum</name>
    <dbReference type="NCBI Taxonomy" id="121627"/>
    <lineage>
        <taxon>Eukaryota</taxon>
        <taxon>Fungi</taxon>
        <taxon>Dikarya</taxon>
        <taxon>Ascomycota</taxon>
        <taxon>Pezizomycotina</taxon>
        <taxon>Eurotiomycetes</taxon>
        <taxon>Eurotiomycetidae</taxon>
        <taxon>Eurotiales</taxon>
        <taxon>Trichocomaceae</taxon>
        <taxon>Talaromyces</taxon>
        <taxon>Talaromyces sect. Islandici</taxon>
    </lineage>
</organism>
<evidence type="ECO:0000259" key="6">
    <source>
        <dbReference type="PROSITE" id="PS50850"/>
    </source>
</evidence>
<evidence type="ECO:0000313" key="7">
    <source>
        <dbReference type="EMBL" id="QKX64613.1"/>
    </source>
</evidence>
<dbReference type="InterPro" id="IPR020846">
    <property type="entry name" value="MFS_dom"/>
</dbReference>
<dbReference type="GO" id="GO:0022857">
    <property type="term" value="F:transmembrane transporter activity"/>
    <property type="evidence" value="ECO:0007669"/>
    <property type="project" value="InterPro"/>
</dbReference>
<dbReference type="GO" id="GO:0016020">
    <property type="term" value="C:membrane"/>
    <property type="evidence" value="ECO:0007669"/>
    <property type="project" value="UniProtKB-SubCell"/>
</dbReference>
<dbReference type="KEGG" id="trg:TRUGW13939_11788"/>
<dbReference type="GeneID" id="55999265"/>
<keyword evidence="4 5" id="KW-0472">Membrane</keyword>
<dbReference type="OrthoDB" id="413079at2759"/>
<evidence type="ECO:0000256" key="5">
    <source>
        <dbReference type="SAM" id="Phobius"/>
    </source>
</evidence>
<dbReference type="RefSeq" id="XP_035350786.1">
    <property type="nucleotide sequence ID" value="XM_035494893.1"/>
</dbReference>
<feature type="transmembrane region" description="Helical" evidence="5">
    <location>
        <begin position="331"/>
        <end position="350"/>
    </location>
</feature>